<dbReference type="EC" id="3.5.1.28" evidence="2"/>
<dbReference type="CDD" id="cd02696">
    <property type="entry name" value="MurNAc-LAA"/>
    <property type="match status" value="1"/>
</dbReference>
<name>H0HW92_9HYPH</name>
<reference evidence="7 8" key="1">
    <citation type="journal article" date="2012" name="J. Bacteriol.">
        <title>Draft Genome Sequence of Mesorhizobium alhagi CCNWXJ12-2T, a Novel Salt-Resistant Species Isolated from the Desert of Northwestern China.</title>
        <authorList>
            <person name="Zhou M."/>
            <person name="Chen W."/>
            <person name="Chen H."/>
            <person name="Wei G."/>
        </authorList>
    </citation>
    <scope>NUCLEOTIDE SEQUENCE [LARGE SCALE GENOMIC DNA]</scope>
    <source>
        <strain evidence="7 8">CCNWXJ12-2</strain>
    </source>
</reference>
<dbReference type="EMBL" id="AHAM01000184">
    <property type="protein sequence ID" value="EHK54935.1"/>
    <property type="molecule type" value="Genomic_DNA"/>
</dbReference>
<dbReference type="InterPro" id="IPR050695">
    <property type="entry name" value="N-acetylmuramoyl_amidase_3"/>
</dbReference>
<feature type="region of interest" description="Disordered" evidence="4">
    <location>
        <begin position="161"/>
        <end position="183"/>
    </location>
</feature>
<dbReference type="Gene3D" id="3.40.630.40">
    <property type="entry name" value="Zn-dependent exopeptidases"/>
    <property type="match status" value="1"/>
</dbReference>
<dbReference type="Gene3D" id="2.60.40.3500">
    <property type="match status" value="1"/>
</dbReference>
<dbReference type="Pfam" id="PF01520">
    <property type="entry name" value="Amidase_3"/>
    <property type="match status" value="1"/>
</dbReference>
<organism evidence="7 8">
    <name type="scientific">Mesorhizobium alhagi CCNWXJ12-2</name>
    <dbReference type="NCBI Taxonomy" id="1107882"/>
    <lineage>
        <taxon>Bacteria</taxon>
        <taxon>Pseudomonadati</taxon>
        <taxon>Pseudomonadota</taxon>
        <taxon>Alphaproteobacteria</taxon>
        <taxon>Hyphomicrobiales</taxon>
        <taxon>Phyllobacteriaceae</taxon>
        <taxon>Allomesorhizobium</taxon>
    </lineage>
</organism>
<dbReference type="Pfam" id="PF11741">
    <property type="entry name" value="AMIN"/>
    <property type="match status" value="1"/>
</dbReference>
<evidence type="ECO:0000256" key="1">
    <source>
        <dbReference type="ARBA" id="ARBA00001561"/>
    </source>
</evidence>
<dbReference type="PANTHER" id="PTHR30404">
    <property type="entry name" value="N-ACETYLMURAMOYL-L-ALANINE AMIDASE"/>
    <property type="match status" value="1"/>
</dbReference>
<dbReference type="PANTHER" id="PTHR30404:SF0">
    <property type="entry name" value="N-ACETYLMURAMOYL-L-ALANINE AMIDASE AMIC"/>
    <property type="match status" value="1"/>
</dbReference>
<keyword evidence="8" id="KW-1185">Reference proteome</keyword>
<dbReference type="GO" id="GO:0009253">
    <property type="term" value="P:peptidoglycan catabolic process"/>
    <property type="evidence" value="ECO:0007669"/>
    <property type="project" value="InterPro"/>
</dbReference>
<dbReference type="Proteomes" id="UP000003250">
    <property type="component" value="Unassembled WGS sequence"/>
</dbReference>
<dbReference type="SMART" id="SM00646">
    <property type="entry name" value="Ami_3"/>
    <property type="match status" value="1"/>
</dbReference>
<comment type="catalytic activity">
    <reaction evidence="1">
        <text>Hydrolyzes the link between N-acetylmuramoyl residues and L-amino acid residues in certain cell-wall glycopeptides.</text>
        <dbReference type="EC" id="3.5.1.28"/>
    </reaction>
</comment>
<dbReference type="GO" id="GO:0008745">
    <property type="term" value="F:N-acetylmuramoyl-L-alanine amidase activity"/>
    <property type="evidence" value="ECO:0007669"/>
    <property type="project" value="UniProtKB-EC"/>
</dbReference>
<evidence type="ECO:0000313" key="7">
    <source>
        <dbReference type="EMBL" id="EHK54935.1"/>
    </source>
</evidence>
<dbReference type="AlphaFoldDB" id="H0HW92"/>
<evidence type="ECO:0000256" key="4">
    <source>
        <dbReference type="SAM" id="MobiDB-lite"/>
    </source>
</evidence>
<evidence type="ECO:0000256" key="3">
    <source>
        <dbReference type="ARBA" id="ARBA00022801"/>
    </source>
</evidence>
<sequence length="417" mass="45556">MHFESMRTRQAARKISLRGAARGLMLAMFMVFQAALSLAEAAPLEARDFKMAGDATRMRVVLNFDGEPNPQWLLLRAPHRLVVDLPDTKFLLHPDDLKAGGLVKDVRYGHLQEGKSRLILTSKGPFTVERLDVLKNEDGPGYRLVVDLVAASDRQFEEALAEQSQTTGATVATPKSDRLGKAPADDAARPFTIVIDPGHGGIDGGAKGGSGTEEKTITLAFALELKAKLASTGKYEVHVTREKDEFLRLDERVRIARQHEADLFISIHADTIRLKGIRGATVYTVSDKASDEEAEALAIRENLSDQLAGMEIEGEKQEVADILVDLIRRETHNFSIRFARSLIGELSNTVGLINNPHRFAGFKVLKAPDVPSVLVELGYMSNPKDEAQLRDPDWRGKAATSISNAIADFAAARSAGG</sequence>
<dbReference type="RefSeq" id="WP_008838049.1">
    <property type="nucleotide sequence ID" value="NZ_AHAM01000184.1"/>
</dbReference>
<dbReference type="InterPro" id="IPR021731">
    <property type="entry name" value="AMIN_dom"/>
</dbReference>
<proteinExistence type="predicted"/>
<dbReference type="PATRIC" id="fig|1107882.3.peg.4346"/>
<dbReference type="InterPro" id="IPR002508">
    <property type="entry name" value="MurNAc-LAA_cat"/>
</dbReference>
<keyword evidence="5" id="KW-0732">Signal</keyword>
<evidence type="ECO:0000256" key="2">
    <source>
        <dbReference type="ARBA" id="ARBA00011901"/>
    </source>
</evidence>
<feature type="chain" id="PRO_5003535219" description="N-acetylmuramoyl-L-alanine amidase" evidence="5">
    <location>
        <begin position="35"/>
        <end position="417"/>
    </location>
</feature>
<keyword evidence="3" id="KW-0378">Hydrolase</keyword>
<accession>H0HW92</accession>
<evidence type="ECO:0000256" key="5">
    <source>
        <dbReference type="SAM" id="SignalP"/>
    </source>
</evidence>
<gene>
    <name evidence="7" type="ORF">MAXJ12_22261</name>
</gene>
<dbReference type="SUPFAM" id="SSF53187">
    <property type="entry name" value="Zn-dependent exopeptidases"/>
    <property type="match status" value="1"/>
</dbReference>
<feature type="signal peptide" evidence="5">
    <location>
        <begin position="1"/>
        <end position="34"/>
    </location>
</feature>
<feature type="domain" description="MurNAc-LAA" evidence="6">
    <location>
        <begin position="253"/>
        <end position="407"/>
    </location>
</feature>
<evidence type="ECO:0000313" key="8">
    <source>
        <dbReference type="Proteomes" id="UP000003250"/>
    </source>
</evidence>
<evidence type="ECO:0000259" key="6">
    <source>
        <dbReference type="SMART" id="SM00646"/>
    </source>
</evidence>
<dbReference type="GO" id="GO:0030288">
    <property type="term" value="C:outer membrane-bounded periplasmic space"/>
    <property type="evidence" value="ECO:0007669"/>
    <property type="project" value="TreeGrafter"/>
</dbReference>
<protein>
    <recommendedName>
        <fullName evidence="2">N-acetylmuramoyl-L-alanine amidase</fullName>
        <ecNumber evidence="2">3.5.1.28</ecNumber>
    </recommendedName>
</protein>